<reference evidence="6 7" key="1">
    <citation type="submission" date="2020-03" db="EMBL/GenBank/DDBJ databases">
        <title>Genomic Encyclopedia of Type Strains, Phase III (KMG-III): the genomes of soil and plant-associated and newly described type strains.</title>
        <authorList>
            <person name="Whitman W."/>
        </authorList>
    </citation>
    <scope>NUCLEOTIDE SEQUENCE [LARGE SCALE GENOMIC DNA]</scope>
    <source>
        <strain evidence="6 7">CECT 8804</strain>
    </source>
</reference>
<dbReference type="Pfam" id="PF00126">
    <property type="entry name" value="HTH_1"/>
    <property type="match status" value="1"/>
</dbReference>
<evidence type="ECO:0000313" key="7">
    <source>
        <dbReference type="Proteomes" id="UP000727456"/>
    </source>
</evidence>
<proteinExistence type="inferred from homology"/>
<accession>A0ABX0TU58</accession>
<comment type="similarity">
    <text evidence="1">Belongs to the LysR transcriptional regulatory family.</text>
</comment>
<dbReference type="PANTHER" id="PTHR30346:SF28">
    <property type="entry name" value="HTH-TYPE TRANSCRIPTIONAL REGULATOR CYNR"/>
    <property type="match status" value="1"/>
</dbReference>
<dbReference type="InterPro" id="IPR005119">
    <property type="entry name" value="LysR_subst-bd"/>
</dbReference>
<dbReference type="InterPro" id="IPR036390">
    <property type="entry name" value="WH_DNA-bd_sf"/>
</dbReference>
<organism evidence="6 7">
    <name type="scientific">Sphingomonas vulcanisoli</name>
    <dbReference type="NCBI Taxonomy" id="1658060"/>
    <lineage>
        <taxon>Bacteria</taxon>
        <taxon>Pseudomonadati</taxon>
        <taxon>Pseudomonadota</taxon>
        <taxon>Alphaproteobacteria</taxon>
        <taxon>Sphingomonadales</taxon>
        <taxon>Sphingomonadaceae</taxon>
        <taxon>Sphingomonas</taxon>
    </lineage>
</organism>
<evidence type="ECO:0000259" key="5">
    <source>
        <dbReference type="PROSITE" id="PS50931"/>
    </source>
</evidence>
<sequence>MLDRYLLRYFLAVVDQGNFSRAAESCNVAQPTLSVGIAKLERLLGRPVFIRSNQRVELTAAGSAFLVHARRIEGAFNAAARSMALSAELPSFRLAVLSSIPTSPVADSVAQVRPGESHRFELIFGSEREIVGHIAKGRVDLALTLVDRGTDRFAERAFMTEGYALAMAATHPLATHSDISADKLANEIMIVRRHCEALSETSRFFTERGVRPHFALRSTNDDRVLQMVAAGLGITVMPQSYRLAGVSRPRLAGFAGRRTIGWMAAHHCEHFLDTPLPLMKTIQQRLVGLDGGQDTAH</sequence>
<dbReference type="Gene3D" id="1.10.10.10">
    <property type="entry name" value="Winged helix-like DNA-binding domain superfamily/Winged helix DNA-binding domain"/>
    <property type="match status" value="1"/>
</dbReference>
<keyword evidence="7" id="KW-1185">Reference proteome</keyword>
<dbReference type="Pfam" id="PF03466">
    <property type="entry name" value="LysR_substrate"/>
    <property type="match status" value="1"/>
</dbReference>
<dbReference type="Gene3D" id="3.40.190.290">
    <property type="match status" value="1"/>
</dbReference>
<dbReference type="SUPFAM" id="SSF46785">
    <property type="entry name" value="Winged helix' DNA-binding domain"/>
    <property type="match status" value="1"/>
</dbReference>
<dbReference type="InterPro" id="IPR000847">
    <property type="entry name" value="LysR_HTH_N"/>
</dbReference>
<evidence type="ECO:0000256" key="3">
    <source>
        <dbReference type="ARBA" id="ARBA00023125"/>
    </source>
</evidence>
<keyword evidence="3 6" id="KW-0238">DNA-binding</keyword>
<dbReference type="GO" id="GO:0003677">
    <property type="term" value="F:DNA binding"/>
    <property type="evidence" value="ECO:0007669"/>
    <property type="project" value="UniProtKB-KW"/>
</dbReference>
<dbReference type="RefSeq" id="WP_167074290.1">
    <property type="nucleotide sequence ID" value="NZ_JAAOZC010000007.1"/>
</dbReference>
<dbReference type="Proteomes" id="UP000727456">
    <property type="component" value="Unassembled WGS sequence"/>
</dbReference>
<keyword evidence="2" id="KW-0805">Transcription regulation</keyword>
<dbReference type="SUPFAM" id="SSF53850">
    <property type="entry name" value="Periplasmic binding protein-like II"/>
    <property type="match status" value="1"/>
</dbReference>
<evidence type="ECO:0000256" key="4">
    <source>
        <dbReference type="ARBA" id="ARBA00023163"/>
    </source>
</evidence>
<gene>
    <name evidence="6" type="ORF">FHS31_002691</name>
</gene>
<name>A0ABX0TU58_9SPHN</name>
<dbReference type="PANTHER" id="PTHR30346">
    <property type="entry name" value="TRANSCRIPTIONAL DUAL REGULATOR HCAR-RELATED"/>
    <property type="match status" value="1"/>
</dbReference>
<dbReference type="EMBL" id="JAAOZC010000007">
    <property type="protein sequence ID" value="NIJ09061.1"/>
    <property type="molecule type" value="Genomic_DNA"/>
</dbReference>
<feature type="domain" description="HTH lysR-type" evidence="5">
    <location>
        <begin position="2"/>
        <end position="59"/>
    </location>
</feature>
<dbReference type="PRINTS" id="PR00039">
    <property type="entry name" value="HTHLYSR"/>
</dbReference>
<evidence type="ECO:0000256" key="2">
    <source>
        <dbReference type="ARBA" id="ARBA00023015"/>
    </source>
</evidence>
<evidence type="ECO:0000313" key="6">
    <source>
        <dbReference type="EMBL" id="NIJ09061.1"/>
    </source>
</evidence>
<protein>
    <submittedName>
        <fullName evidence="6">DNA-binding transcriptional LysR family regulator</fullName>
    </submittedName>
</protein>
<dbReference type="CDD" id="cd05466">
    <property type="entry name" value="PBP2_LTTR_substrate"/>
    <property type="match status" value="1"/>
</dbReference>
<evidence type="ECO:0000256" key="1">
    <source>
        <dbReference type="ARBA" id="ARBA00009437"/>
    </source>
</evidence>
<dbReference type="InterPro" id="IPR036388">
    <property type="entry name" value="WH-like_DNA-bd_sf"/>
</dbReference>
<dbReference type="PROSITE" id="PS50931">
    <property type="entry name" value="HTH_LYSR"/>
    <property type="match status" value="1"/>
</dbReference>
<keyword evidence="4" id="KW-0804">Transcription</keyword>
<comment type="caution">
    <text evidence="6">The sequence shown here is derived from an EMBL/GenBank/DDBJ whole genome shotgun (WGS) entry which is preliminary data.</text>
</comment>